<dbReference type="SMART" id="SM00448">
    <property type="entry name" value="REC"/>
    <property type="match status" value="1"/>
</dbReference>
<evidence type="ECO:0000256" key="4">
    <source>
        <dbReference type="ARBA" id="ARBA00023125"/>
    </source>
</evidence>
<dbReference type="GO" id="GO:0000976">
    <property type="term" value="F:transcription cis-regulatory region binding"/>
    <property type="evidence" value="ECO:0007669"/>
    <property type="project" value="TreeGrafter"/>
</dbReference>
<dbReference type="GO" id="GO:0032993">
    <property type="term" value="C:protein-DNA complex"/>
    <property type="evidence" value="ECO:0007669"/>
    <property type="project" value="TreeGrafter"/>
</dbReference>
<dbReference type="SUPFAM" id="SSF46894">
    <property type="entry name" value="C-terminal effector domain of the bipartite response regulators"/>
    <property type="match status" value="1"/>
</dbReference>
<dbReference type="InterPro" id="IPR001867">
    <property type="entry name" value="OmpR/PhoB-type_DNA-bd"/>
</dbReference>
<dbReference type="SMART" id="SM00862">
    <property type="entry name" value="Trans_reg_C"/>
    <property type="match status" value="1"/>
</dbReference>
<dbReference type="GO" id="GO:0006355">
    <property type="term" value="P:regulation of DNA-templated transcription"/>
    <property type="evidence" value="ECO:0007669"/>
    <property type="project" value="InterPro"/>
</dbReference>
<dbReference type="Gene3D" id="3.40.50.2300">
    <property type="match status" value="1"/>
</dbReference>
<dbReference type="EMBL" id="JACHFJ010000010">
    <property type="protein sequence ID" value="MBB5373864.1"/>
    <property type="molecule type" value="Genomic_DNA"/>
</dbReference>
<evidence type="ECO:0000313" key="10">
    <source>
        <dbReference type="EMBL" id="MBB5373864.1"/>
    </source>
</evidence>
<dbReference type="Gene3D" id="1.10.10.10">
    <property type="entry name" value="Winged helix-like DNA-binding domain superfamily/Winged helix DNA-binding domain"/>
    <property type="match status" value="1"/>
</dbReference>
<keyword evidence="11" id="KW-1185">Reference proteome</keyword>
<proteinExistence type="predicted"/>
<dbReference type="AlphaFoldDB" id="A0A840VDT5"/>
<dbReference type="GO" id="GO:0000156">
    <property type="term" value="F:phosphorelay response regulator activity"/>
    <property type="evidence" value="ECO:0007669"/>
    <property type="project" value="TreeGrafter"/>
</dbReference>
<protein>
    <submittedName>
        <fullName evidence="10">Two-component system OmpR family response regulator</fullName>
    </submittedName>
</protein>
<dbReference type="PANTHER" id="PTHR48111:SF76">
    <property type="entry name" value="TWO-COMPONENT RESPONSE REGULATOR"/>
    <property type="match status" value="1"/>
</dbReference>
<dbReference type="InterPro" id="IPR039420">
    <property type="entry name" value="WalR-like"/>
</dbReference>
<keyword evidence="4 7" id="KW-0238">DNA-binding</keyword>
<name>A0A840VDT5_9PROT</name>
<feature type="domain" description="OmpR/PhoB-type" evidence="9">
    <location>
        <begin position="125"/>
        <end position="223"/>
    </location>
</feature>
<evidence type="ECO:0000259" key="8">
    <source>
        <dbReference type="PROSITE" id="PS50110"/>
    </source>
</evidence>
<evidence type="ECO:0000256" key="7">
    <source>
        <dbReference type="PROSITE-ProRule" id="PRU01091"/>
    </source>
</evidence>
<evidence type="ECO:0000259" key="9">
    <source>
        <dbReference type="PROSITE" id="PS51755"/>
    </source>
</evidence>
<evidence type="ECO:0000256" key="2">
    <source>
        <dbReference type="ARBA" id="ARBA00023012"/>
    </source>
</evidence>
<dbReference type="PROSITE" id="PS50110">
    <property type="entry name" value="RESPONSE_REGULATORY"/>
    <property type="match status" value="1"/>
</dbReference>
<evidence type="ECO:0000256" key="1">
    <source>
        <dbReference type="ARBA" id="ARBA00022553"/>
    </source>
</evidence>
<dbReference type="Proteomes" id="UP000553706">
    <property type="component" value="Unassembled WGS sequence"/>
</dbReference>
<dbReference type="RefSeq" id="WP_183266882.1">
    <property type="nucleotide sequence ID" value="NZ_JACHFJ010000010.1"/>
</dbReference>
<comment type="caution">
    <text evidence="10">The sequence shown here is derived from an EMBL/GenBank/DDBJ whole genome shotgun (WGS) entry which is preliminary data.</text>
</comment>
<keyword evidence="5" id="KW-0804">Transcription</keyword>
<feature type="modified residue" description="4-aspartylphosphate" evidence="6">
    <location>
        <position position="51"/>
    </location>
</feature>
<organism evidence="10 11">
    <name type="scientific">Acidocella aromatica</name>
    <dbReference type="NCBI Taxonomy" id="1303579"/>
    <lineage>
        <taxon>Bacteria</taxon>
        <taxon>Pseudomonadati</taxon>
        <taxon>Pseudomonadota</taxon>
        <taxon>Alphaproteobacteria</taxon>
        <taxon>Acetobacterales</taxon>
        <taxon>Acidocellaceae</taxon>
        <taxon>Acidocella</taxon>
    </lineage>
</organism>
<keyword evidence="1 6" id="KW-0597">Phosphoprotein</keyword>
<feature type="domain" description="Response regulatory" evidence="8">
    <location>
        <begin position="2"/>
        <end position="116"/>
    </location>
</feature>
<sequence length="223" mass="25018">MKILVIEDDLEAAAFLSAGLRSDGHELTMIQDGREGLVAAVSGGYDLLILDRMLPSIDGLTILRTLRVAKVGVPVLFLTTIDGVDDRVEGLRAGADDYLVKPFAFEELSARVTALARRRSTIPANSTLRIADLELDRMSQTVTRAGKRIVLQQKEFQLLEYLMLHENQVVTRTMILEAVWHYHFMPVTLVVESHISRLRRKIDRDFGQELIHTCRGSGYKIGC</sequence>
<dbReference type="GO" id="GO:0005829">
    <property type="term" value="C:cytosol"/>
    <property type="evidence" value="ECO:0007669"/>
    <property type="project" value="TreeGrafter"/>
</dbReference>
<dbReference type="InterPro" id="IPR011006">
    <property type="entry name" value="CheY-like_superfamily"/>
</dbReference>
<dbReference type="SUPFAM" id="SSF52172">
    <property type="entry name" value="CheY-like"/>
    <property type="match status" value="1"/>
</dbReference>
<dbReference type="FunFam" id="1.10.10.10:FF:000005">
    <property type="entry name" value="Two-component system response regulator"/>
    <property type="match status" value="1"/>
</dbReference>
<dbReference type="InterPro" id="IPR036388">
    <property type="entry name" value="WH-like_DNA-bd_sf"/>
</dbReference>
<evidence type="ECO:0000313" key="11">
    <source>
        <dbReference type="Proteomes" id="UP000553706"/>
    </source>
</evidence>
<dbReference type="CDD" id="cd00383">
    <property type="entry name" value="trans_reg_C"/>
    <property type="match status" value="1"/>
</dbReference>
<dbReference type="Pfam" id="PF00072">
    <property type="entry name" value="Response_reg"/>
    <property type="match status" value="1"/>
</dbReference>
<gene>
    <name evidence="10" type="ORF">HNP71_002131</name>
</gene>
<accession>A0A840VDT5</accession>
<keyword evidence="3" id="KW-0805">Transcription regulation</keyword>
<dbReference type="InterPro" id="IPR001789">
    <property type="entry name" value="Sig_transdc_resp-reg_receiver"/>
</dbReference>
<dbReference type="Gene3D" id="6.10.250.690">
    <property type="match status" value="1"/>
</dbReference>
<feature type="DNA-binding region" description="OmpR/PhoB-type" evidence="7">
    <location>
        <begin position="125"/>
        <end position="223"/>
    </location>
</feature>
<evidence type="ECO:0000256" key="3">
    <source>
        <dbReference type="ARBA" id="ARBA00023015"/>
    </source>
</evidence>
<reference evidence="10 11" key="1">
    <citation type="submission" date="2020-08" db="EMBL/GenBank/DDBJ databases">
        <title>Genomic Encyclopedia of Type Strains, Phase IV (KMG-IV): sequencing the most valuable type-strain genomes for metagenomic binning, comparative biology and taxonomic classification.</title>
        <authorList>
            <person name="Goeker M."/>
        </authorList>
    </citation>
    <scope>NUCLEOTIDE SEQUENCE [LARGE SCALE GENOMIC DNA]</scope>
    <source>
        <strain evidence="10 11">DSM 27026</strain>
    </source>
</reference>
<evidence type="ECO:0000256" key="5">
    <source>
        <dbReference type="ARBA" id="ARBA00023163"/>
    </source>
</evidence>
<dbReference type="PANTHER" id="PTHR48111">
    <property type="entry name" value="REGULATOR OF RPOS"/>
    <property type="match status" value="1"/>
</dbReference>
<evidence type="ECO:0000256" key="6">
    <source>
        <dbReference type="PROSITE-ProRule" id="PRU00169"/>
    </source>
</evidence>
<keyword evidence="2" id="KW-0902">Two-component regulatory system</keyword>
<dbReference type="PROSITE" id="PS51755">
    <property type="entry name" value="OMPR_PHOB"/>
    <property type="match status" value="1"/>
</dbReference>
<dbReference type="Pfam" id="PF00486">
    <property type="entry name" value="Trans_reg_C"/>
    <property type="match status" value="1"/>
</dbReference>
<dbReference type="InterPro" id="IPR016032">
    <property type="entry name" value="Sig_transdc_resp-reg_C-effctor"/>
</dbReference>